<dbReference type="Proteomes" id="UP001221142">
    <property type="component" value="Unassembled WGS sequence"/>
</dbReference>
<comment type="caution">
    <text evidence="1">The sequence shown here is derived from an EMBL/GenBank/DDBJ whole genome shotgun (WGS) entry which is preliminary data.</text>
</comment>
<dbReference type="EMBL" id="JARKIF010000053">
    <property type="protein sequence ID" value="KAJ7606920.1"/>
    <property type="molecule type" value="Genomic_DNA"/>
</dbReference>
<proteinExistence type="predicted"/>
<protein>
    <submittedName>
        <fullName evidence="1">Uncharacterized protein</fullName>
    </submittedName>
</protein>
<organism evidence="1 2">
    <name type="scientific">Roridomyces roridus</name>
    <dbReference type="NCBI Taxonomy" id="1738132"/>
    <lineage>
        <taxon>Eukaryota</taxon>
        <taxon>Fungi</taxon>
        <taxon>Dikarya</taxon>
        <taxon>Basidiomycota</taxon>
        <taxon>Agaricomycotina</taxon>
        <taxon>Agaricomycetes</taxon>
        <taxon>Agaricomycetidae</taxon>
        <taxon>Agaricales</taxon>
        <taxon>Marasmiineae</taxon>
        <taxon>Mycenaceae</taxon>
        <taxon>Roridomyces</taxon>
    </lineage>
</organism>
<accession>A0AAD7F7H3</accession>
<name>A0AAD7F7H3_9AGAR</name>
<keyword evidence="2" id="KW-1185">Reference proteome</keyword>
<reference evidence="1" key="1">
    <citation type="submission" date="2023-03" db="EMBL/GenBank/DDBJ databases">
        <title>Massive genome expansion in bonnet fungi (Mycena s.s.) driven by repeated elements and novel gene families across ecological guilds.</title>
        <authorList>
            <consortium name="Lawrence Berkeley National Laboratory"/>
            <person name="Harder C.B."/>
            <person name="Miyauchi S."/>
            <person name="Viragh M."/>
            <person name="Kuo A."/>
            <person name="Thoen E."/>
            <person name="Andreopoulos B."/>
            <person name="Lu D."/>
            <person name="Skrede I."/>
            <person name="Drula E."/>
            <person name="Henrissat B."/>
            <person name="Morin E."/>
            <person name="Kohler A."/>
            <person name="Barry K."/>
            <person name="LaButti K."/>
            <person name="Morin E."/>
            <person name="Salamov A."/>
            <person name="Lipzen A."/>
            <person name="Mereny Z."/>
            <person name="Hegedus B."/>
            <person name="Baldrian P."/>
            <person name="Stursova M."/>
            <person name="Weitz H."/>
            <person name="Taylor A."/>
            <person name="Grigoriev I.V."/>
            <person name="Nagy L.G."/>
            <person name="Martin F."/>
            <person name="Kauserud H."/>
        </authorList>
    </citation>
    <scope>NUCLEOTIDE SEQUENCE</scope>
    <source>
        <strain evidence="1">9284</strain>
    </source>
</reference>
<dbReference type="AlphaFoldDB" id="A0AAD7F7H3"/>
<sequence length="190" mass="21340">MPVHHKQCRLLPHPSVASAPLIPSLSRSHFPPAPSKVVNAHLANPDSVRHCLKSRKKRKPRPQLVTEPVIVTKSLPLAERAQLGTHPPLLSICTHSIGTRRREAQREDPKACTLALEASARYREGHRDELAAKQRQVRKRSFIAKHGVHAYIQRRFDAPPPPPARSPTPPSAELQMYLDMPDDEFWGCRG</sequence>
<evidence type="ECO:0000313" key="2">
    <source>
        <dbReference type="Proteomes" id="UP001221142"/>
    </source>
</evidence>
<evidence type="ECO:0000313" key="1">
    <source>
        <dbReference type="EMBL" id="KAJ7606920.1"/>
    </source>
</evidence>
<gene>
    <name evidence="1" type="ORF">FB45DRAFT_1040641</name>
</gene>